<dbReference type="EMBL" id="JAEVFJ010000039">
    <property type="protein sequence ID" value="KAH8088916.1"/>
    <property type="molecule type" value="Genomic_DNA"/>
</dbReference>
<dbReference type="Pfam" id="PF20152">
    <property type="entry name" value="DUF6534"/>
    <property type="match status" value="1"/>
</dbReference>
<sequence length="303" mass="33487">MSGVPSAQTFMGKSVLMNYATFPLYGIFIAQLYSYASKFASRDSLYVKGIVALLTVVETVHTAALMHFLYFYSIASWSGELTIFEISWSTPLIAISETLMVVLAHSFYIRRIYIMSKGNWWLIGFLVALLITRTAFSTCVTVLAATQNSFTTFHENATVQLVVKTSLSLLVVADLSVASTMVYYLYQSRSGIKRSDHLVNTLIVYIINSGFITVIFSFAVVLSFVIQKQELSFVGPLVMVTKLYANALLGSLNMRSYFRIQPSTSRPSGDVIAFATFPTSRGLECSIAPSNTQSQLGNKDISS</sequence>
<evidence type="ECO:0000313" key="4">
    <source>
        <dbReference type="Proteomes" id="UP000813824"/>
    </source>
</evidence>
<feature type="transmembrane region" description="Helical" evidence="1">
    <location>
        <begin position="121"/>
        <end position="145"/>
    </location>
</feature>
<name>A0A8K0XLD3_9AGAR</name>
<protein>
    <recommendedName>
        <fullName evidence="2">DUF6534 domain-containing protein</fullName>
    </recommendedName>
</protein>
<feature type="transmembrane region" description="Helical" evidence="1">
    <location>
        <begin position="92"/>
        <end position="109"/>
    </location>
</feature>
<reference evidence="3" key="1">
    <citation type="journal article" date="2021" name="New Phytol.">
        <title>Evolutionary innovations through gain and loss of genes in the ectomycorrhizal Boletales.</title>
        <authorList>
            <person name="Wu G."/>
            <person name="Miyauchi S."/>
            <person name="Morin E."/>
            <person name="Kuo A."/>
            <person name="Drula E."/>
            <person name="Varga T."/>
            <person name="Kohler A."/>
            <person name="Feng B."/>
            <person name="Cao Y."/>
            <person name="Lipzen A."/>
            <person name="Daum C."/>
            <person name="Hundley H."/>
            <person name="Pangilinan J."/>
            <person name="Johnson J."/>
            <person name="Barry K."/>
            <person name="LaButti K."/>
            <person name="Ng V."/>
            <person name="Ahrendt S."/>
            <person name="Min B."/>
            <person name="Choi I.G."/>
            <person name="Park H."/>
            <person name="Plett J.M."/>
            <person name="Magnuson J."/>
            <person name="Spatafora J.W."/>
            <person name="Nagy L.G."/>
            <person name="Henrissat B."/>
            <person name="Grigoriev I.V."/>
            <person name="Yang Z.L."/>
            <person name="Xu J."/>
            <person name="Martin F.M."/>
        </authorList>
    </citation>
    <scope>NUCLEOTIDE SEQUENCE</scope>
    <source>
        <strain evidence="3">KKN 215</strain>
    </source>
</reference>
<keyword evidence="1" id="KW-0812">Transmembrane</keyword>
<dbReference type="PANTHER" id="PTHR40465:SF1">
    <property type="entry name" value="DUF6534 DOMAIN-CONTAINING PROTEIN"/>
    <property type="match status" value="1"/>
</dbReference>
<keyword evidence="1" id="KW-0472">Membrane</keyword>
<feature type="transmembrane region" description="Helical" evidence="1">
    <location>
        <begin position="198"/>
        <end position="225"/>
    </location>
</feature>
<feature type="transmembrane region" description="Helical" evidence="1">
    <location>
        <begin position="15"/>
        <end position="33"/>
    </location>
</feature>
<feature type="domain" description="DUF6534" evidence="2">
    <location>
        <begin position="171"/>
        <end position="256"/>
    </location>
</feature>
<gene>
    <name evidence="3" type="ORF">BXZ70DRAFT_499741</name>
</gene>
<keyword evidence="4" id="KW-1185">Reference proteome</keyword>
<dbReference type="InterPro" id="IPR045339">
    <property type="entry name" value="DUF6534"/>
</dbReference>
<keyword evidence="1" id="KW-1133">Transmembrane helix</keyword>
<feature type="transmembrane region" description="Helical" evidence="1">
    <location>
        <begin position="165"/>
        <end position="186"/>
    </location>
</feature>
<proteinExistence type="predicted"/>
<accession>A0A8K0XLD3</accession>
<evidence type="ECO:0000259" key="2">
    <source>
        <dbReference type="Pfam" id="PF20152"/>
    </source>
</evidence>
<evidence type="ECO:0000313" key="3">
    <source>
        <dbReference type="EMBL" id="KAH8088916.1"/>
    </source>
</evidence>
<evidence type="ECO:0000256" key="1">
    <source>
        <dbReference type="SAM" id="Phobius"/>
    </source>
</evidence>
<comment type="caution">
    <text evidence="3">The sequence shown here is derived from an EMBL/GenBank/DDBJ whole genome shotgun (WGS) entry which is preliminary data.</text>
</comment>
<feature type="transmembrane region" description="Helical" evidence="1">
    <location>
        <begin position="231"/>
        <end position="249"/>
    </location>
</feature>
<organism evidence="3 4">
    <name type="scientific">Cristinia sonorae</name>
    <dbReference type="NCBI Taxonomy" id="1940300"/>
    <lineage>
        <taxon>Eukaryota</taxon>
        <taxon>Fungi</taxon>
        <taxon>Dikarya</taxon>
        <taxon>Basidiomycota</taxon>
        <taxon>Agaricomycotina</taxon>
        <taxon>Agaricomycetes</taxon>
        <taxon>Agaricomycetidae</taxon>
        <taxon>Agaricales</taxon>
        <taxon>Pleurotineae</taxon>
        <taxon>Stephanosporaceae</taxon>
        <taxon>Cristinia</taxon>
    </lineage>
</organism>
<dbReference type="OrthoDB" id="2535105at2759"/>
<dbReference type="Proteomes" id="UP000813824">
    <property type="component" value="Unassembled WGS sequence"/>
</dbReference>
<dbReference type="AlphaFoldDB" id="A0A8K0XLD3"/>
<feature type="transmembrane region" description="Helical" evidence="1">
    <location>
        <begin position="45"/>
        <end position="72"/>
    </location>
</feature>
<dbReference type="PANTHER" id="PTHR40465">
    <property type="entry name" value="CHROMOSOME 1, WHOLE GENOME SHOTGUN SEQUENCE"/>
    <property type="match status" value="1"/>
</dbReference>